<dbReference type="InterPro" id="IPR005119">
    <property type="entry name" value="LysR_subst-bd"/>
</dbReference>
<protein>
    <submittedName>
        <fullName evidence="6">Glycine cleavage system transcriptional activator</fullName>
    </submittedName>
</protein>
<evidence type="ECO:0000256" key="2">
    <source>
        <dbReference type="ARBA" id="ARBA00023015"/>
    </source>
</evidence>
<accession>A0A238JL15</accession>
<dbReference type="InterPro" id="IPR036390">
    <property type="entry name" value="WH_DNA-bd_sf"/>
</dbReference>
<comment type="similarity">
    <text evidence="1">Belongs to the LysR transcriptional regulatory family.</text>
</comment>
<dbReference type="InterPro" id="IPR058163">
    <property type="entry name" value="LysR-type_TF_proteobact-type"/>
</dbReference>
<dbReference type="EMBL" id="FXXP01000005">
    <property type="protein sequence ID" value="SMX30486.1"/>
    <property type="molecule type" value="Genomic_DNA"/>
</dbReference>
<name>A0A238JL15_9RHOB</name>
<reference evidence="7" key="1">
    <citation type="submission" date="2017-05" db="EMBL/GenBank/DDBJ databases">
        <authorList>
            <person name="Rodrigo-Torres L."/>
            <person name="Arahal R. D."/>
            <person name="Lucena T."/>
        </authorList>
    </citation>
    <scope>NUCLEOTIDE SEQUENCE [LARGE SCALE GENOMIC DNA]</scope>
    <source>
        <strain evidence="7">CECT 8649</strain>
    </source>
</reference>
<dbReference type="AlphaFoldDB" id="A0A238JL15"/>
<organism evidence="6 7">
    <name type="scientific">Pelagimonas phthalicica</name>
    <dbReference type="NCBI Taxonomy" id="1037362"/>
    <lineage>
        <taxon>Bacteria</taxon>
        <taxon>Pseudomonadati</taxon>
        <taxon>Pseudomonadota</taxon>
        <taxon>Alphaproteobacteria</taxon>
        <taxon>Rhodobacterales</taxon>
        <taxon>Roseobacteraceae</taxon>
        <taxon>Pelagimonas</taxon>
    </lineage>
</organism>
<keyword evidence="4" id="KW-0804">Transcription</keyword>
<dbReference type="PANTHER" id="PTHR30537:SF74">
    <property type="entry name" value="HTH-TYPE TRANSCRIPTIONAL REGULATOR TRPI"/>
    <property type="match status" value="1"/>
</dbReference>
<evidence type="ECO:0000256" key="4">
    <source>
        <dbReference type="ARBA" id="ARBA00023163"/>
    </source>
</evidence>
<evidence type="ECO:0000259" key="5">
    <source>
        <dbReference type="PROSITE" id="PS50931"/>
    </source>
</evidence>
<proteinExistence type="inferred from homology"/>
<dbReference type="Pfam" id="PF00126">
    <property type="entry name" value="HTH_1"/>
    <property type="match status" value="1"/>
</dbReference>
<dbReference type="InterPro" id="IPR036388">
    <property type="entry name" value="WH-like_DNA-bd_sf"/>
</dbReference>
<sequence>MEHLPSLSSLRSFEAAAKHQSFTLAAEELHMTQSAISRMVRELEATIGVTLFRPAGRGVALTDAGRALADQLHGDLDRLRGTIRNASAAGDTRRLLSIGTLPTFGSRWLAPRLTRFRASHPQVEFALHSHPAPFDLIGEGVDIAIHFGRKEWVDGTLTELCPEDLVAVASPLMADRHEVTQPTGLARLPLLHLSTRPNAWRVYFDALGLPLDTVRQGTLFDQFSAMISAAIHGLGAAIVPSYLIEAELAQGTLVILGRPACEDDRYYVVTPRGVANPLAAQFRDWLVAEARASTRKRMQFRG</sequence>
<dbReference type="SUPFAM" id="SSF53850">
    <property type="entry name" value="Periplasmic binding protein-like II"/>
    <property type="match status" value="1"/>
</dbReference>
<dbReference type="Proteomes" id="UP000225972">
    <property type="component" value="Unassembled WGS sequence"/>
</dbReference>
<dbReference type="GO" id="GO:0043565">
    <property type="term" value="F:sequence-specific DNA binding"/>
    <property type="evidence" value="ECO:0007669"/>
    <property type="project" value="TreeGrafter"/>
</dbReference>
<dbReference type="PROSITE" id="PS50931">
    <property type="entry name" value="HTH_LYSR"/>
    <property type="match status" value="1"/>
</dbReference>
<dbReference type="Pfam" id="PF03466">
    <property type="entry name" value="LysR_substrate"/>
    <property type="match status" value="1"/>
</dbReference>
<evidence type="ECO:0000256" key="1">
    <source>
        <dbReference type="ARBA" id="ARBA00009437"/>
    </source>
</evidence>
<gene>
    <name evidence="6" type="primary">gcvA_11</name>
    <name evidence="6" type="ORF">TRP8649_04630</name>
</gene>
<keyword evidence="3" id="KW-0238">DNA-binding</keyword>
<evidence type="ECO:0000256" key="3">
    <source>
        <dbReference type="ARBA" id="ARBA00023125"/>
    </source>
</evidence>
<dbReference type="OrthoDB" id="5526340at2"/>
<dbReference type="Gene3D" id="1.10.10.10">
    <property type="entry name" value="Winged helix-like DNA-binding domain superfamily/Winged helix DNA-binding domain"/>
    <property type="match status" value="1"/>
</dbReference>
<evidence type="ECO:0000313" key="7">
    <source>
        <dbReference type="Proteomes" id="UP000225972"/>
    </source>
</evidence>
<keyword evidence="7" id="KW-1185">Reference proteome</keyword>
<dbReference type="SUPFAM" id="SSF46785">
    <property type="entry name" value="Winged helix' DNA-binding domain"/>
    <property type="match status" value="1"/>
</dbReference>
<dbReference type="GO" id="GO:0006351">
    <property type="term" value="P:DNA-templated transcription"/>
    <property type="evidence" value="ECO:0007669"/>
    <property type="project" value="TreeGrafter"/>
</dbReference>
<dbReference type="PANTHER" id="PTHR30537">
    <property type="entry name" value="HTH-TYPE TRANSCRIPTIONAL REGULATOR"/>
    <property type="match status" value="1"/>
</dbReference>
<evidence type="ECO:0000313" key="6">
    <source>
        <dbReference type="EMBL" id="SMX30486.1"/>
    </source>
</evidence>
<dbReference type="GO" id="GO:0003700">
    <property type="term" value="F:DNA-binding transcription factor activity"/>
    <property type="evidence" value="ECO:0007669"/>
    <property type="project" value="InterPro"/>
</dbReference>
<keyword evidence="2" id="KW-0805">Transcription regulation</keyword>
<dbReference type="PRINTS" id="PR00039">
    <property type="entry name" value="HTHLYSR"/>
</dbReference>
<dbReference type="RefSeq" id="WP_099249608.1">
    <property type="nucleotide sequence ID" value="NZ_FXXP01000005.1"/>
</dbReference>
<feature type="domain" description="HTH lysR-type" evidence="5">
    <location>
        <begin position="5"/>
        <end position="62"/>
    </location>
</feature>
<dbReference type="InterPro" id="IPR000847">
    <property type="entry name" value="LysR_HTH_N"/>
</dbReference>
<dbReference type="Gene3D" id="3.40.190.10">
    <property type="entry name" value="Periplasmic binding protein-like II"/>
    <property type="match status" value="2"/>
</dbReference>